<feature type="compositionally biased region" description="Low complexity" evidence="1">
    <location>
        <begin position="95"/>
        <end position="108"/>
    </location>
</feature>
<evidence type="ECO:0000313" key="3">
    <source>
        <dbReference type="Proteomes" id="UP000287033"/>
    </source>
</evidence>
<evidence type="ECO:0000313" key="2">
    <source>
        <dbReference type="EMBL" id="GCC16569.1"/>
    </source>
</evidence>
<dbReference type="EMBL" id="BEZZ01003840">
    <property type="protein sequence ID" value="GCC16569.1"/>
    <property type="molecule type" value="Genomic_DNA"/>
</dbReference>
<evidence type="ECO:0000256" key="1">
    <source>
        <dbReference type="SAM" id="MobiDB-lite"/>
    </source>
</evidence>
<organism evidence="2 3">
    <name type="scientific">Chiloscyllium punctatum</name>
    <name type="common">Brownbanded bambooshark</name>
    <name type="synonym">Hemiscyllium punctatum</name>
    <dbReference type="NCBI Taxonomy" id="137246"/>
    <lineage>
        <taxon>Eukaryota</taxon>
        <taxon>Metazoa</taxon>
        <taxon>Chordata</taxon>
        <taxon>Craniata</taxon>
        <taxon>Vertebrata</taxon>
        <taxon>Chondrichthyes</taxon>
        <taxon>Elasmobranchii</taxon>
        <taxon>Galeomorphii</taxon>
        <taxon>Galeoidea</taxon>
        <taxon>Orectolobiformes</taxon>
        <taxon>Hemiscylliidae</taxon>
        <taxon>Chiloscyllium</taxon>
    </lineage>
</organism>
<name>A0A401REJ3_CHIPU</name>
<keyword evidence="3" id="KW-1185">Reference proteome</keyword>
<comment type="caution">
    <text evidence="2">The sequence shown here is derived from an EMBL/GenBank/DDBJ whole genome shotgun (WGS) entry which is preliminary data.</text>
</comment>
<feature type="region of interest" description="Disordered" evidence="1">
    <location>
        <begin position="70"/>
        <end position="140"/>
    </location>
</feature>
<sequence>MWEISAQTREFAVSAHVLHFCVKGSVRRPSGNAVCTRITEITVESDSVSQEQAACFLQQLTPLRFMFSQRRSGQARPEAGVSPGEEDTEIGILRTTQPSTPTTQTMSSEASGRGLVGASVSKRTQQEEQASQRLDPVVDP</sequence>
<protein>
    <submittedName>
        <fullName evidence="2">Uncharacterized protein</fullName>
    </submittedName>
</protein>
<reference evidence="2 3" key="1">
    <citation type="journal article" date="2018" name="Nat. Ecol. Evol.">
        <title>Shark genomes provide insights into elasmobranch evolution and the origin of vertebrates.</title>
        <authorList>
            <person name="Hara Y"/>
            <person name="Yamaguchi K"/>
            <person name="Onimaru K"/>
            <person name="Kadota M"/>
            <person name="Koyanagi M"/>
            <person name="Keeley SD"/>
            <person name="Tatsumi K"/>
            <person name="Tanaka K"/>
            <person name="Motone F"/>
            <person name="Kageyama Y"/>
            <person name="Nozu R"/>
            <person name="Adachi N"/>
            <person name="Nishimura O"/>
            <person name="Nakagawa R"/>
            <person name="Tanegashima C"/>
            <person name="Kiyatake I"/>
            <person name="Matsumoto R"/>
            <person name="Murakumo K"/>
            <person name="Nishida K"/>
            <person name="Terakita A"/>
            <person name="Kuratani S"/>
            <person name="Sato K"/>
            <person name="Hyodo S Kuraku.S."/>
        </authorList>
    </citation>
    <scope>NUCLEOTIDE SEQUENCE [LARGE SCALE GENOMIC DNA]</scope>
</reference>
<dbReference type="AlphaFoldDB" id="A0A401REJ3"/>
<proteinExistence type="predicted"/>
<accession>A0A401REJ3</accession>
<gene>
    <name evidence="2" type="ORF">chiPu_0021403</name>
</gene>
<dbReference type="Proteomes" id="UP000287033">
    <property type="component" value="Unassembled WGS sequence"/>
</dbReference>
<feature type="compositionally biased region" description="Polar residues" evidence="1">
    <location>
        <begin position="121"/>
        <end position="132"/>
    </location>
</feature>